<evidence type="ECO:0000256" key="1">
    <source>
        <dbReference type="ARBA" id="ARBA00022729"/>
    </source>
</evidence>
<evidence type="ECO:0000313" key="4">
    <source>
        <dbReference type="Proteomes" id="UP000650424"/>
    </source>
</evidence>
<dbReference type="PANTHER" id="PTHR30535">
    <property type="entry name" value="VITAMIN B12-BINDING PROTEIN"/>
    <property type="match status" value="1"/>
</dbReference>
<dbReference type="PANTHER" id="PTHR30535:SF34">
    <property type="entry name" value="MOLYBDATE-BINDING PROTEIN MOLA"/>
    <property type="match status" value="1"/>
</dbReference>
<proteinExistence type="predicted"/>
<feature type="domain" description="Fe/B12 periplasmic-binding" evidence="2">
    <location>
        <begin position="42"/>
        <end position="287"/>
    </location>
</feature>
<dbReference type="InterPro" id="IPR054828">
    <property type="entry name" value="Vit_B12_bind_prot"/>
</dbReference>
<evidence type="ECO:0000259" key="2">
    <source>
        <dbReference type="PROSITE" id="PS50983"/>
    </source>
</evidence>
<protein>
    <submittedName>
        <fullName evidence="3">ABC transporter substrate-binding protein</fullName>
    </submittedName>
</protein>
<dbReference type="Gene3D" id="3.40.50.1980">
    <property type="entry name" value="Nitrogenase molybdenum iron protein domain"/>
    <property type="match status" value="2"/>
</dbReference>
<dbReference type="InterPro" id="IPR050902">
    <property type="entry name" value="ABC_Transporter_SBP"/>
</dbReference>
<dbReference type="EMBL" id="JACOGF010000014">
    <property type="protein sequence ID" value="MBC3920153.1"/>
    <property type="molecule type" value="Genomic_DNA"/>
</dbReference>
<organism evidence="3 4">
    <name type="scientific">Undibacterium hunanense</name>
    <dbReference type="NCBI Taxonomy" id="2762292"/>
    <lineage>
        <taxon>Bacteria</taxon>
        <taxon>Pseudomonadati</taxon>
        <taxon>Pseudomonadota</taxon>
        <taxon>Betaproteobacteria</taxon>
        <taxon>Burkholderiales</taxon>
        <taxon>Oxalobacteraceae</taxon>
        <taxon>Undibacterium</taxon>
    </lineage>
</organism>
<keyword evidence="4" id="KW-1185">Reference proteome</keyword>
<keyword evidence="1" id="KW-0732">Signal</keyword>
<dbReference type="Proteomes" id="UP000650424">
    <property type="component" value="Unassembled WGS sequence"/>
</dbReference>
<dbReference type="PROSITE" id="PS50983">
    <property type="entry name" value="FE_B12_PBP"/>
    <property type="match status" value="1"/>
</dbReference>
<sequence length="287" mass="31624">MTPFLPGHAASRVQPATDSVQQPALLVDAVGAIHTPCTTPPRIVSLVPSITELLCDLGLSSSLVGRTGFCIHPKEVVASIPKIGGTKDVNIDKIRKLAPTHLIVNIDENEKPVVDALADFIPHIVVTHPLVPRDNLALYQLLGNIFGAQAKALQLCQRFEEAYASLPALPELSDQTVRRKLVYCIWQDPWMTVSSATYISAMLALIGWQTWSPPDSTARYPAFRWNDEMLREIDGVLLSSEPYRFTETHVDALEKQLGLPVQLVDGEMLSWYGSRAIAGLHYLKQLA</sequence>
<reference evidence="3 4" key="1">
    <citation type="submission" date="2020-08" db="EMBL/GenBank/DDBJ databases">
        <title>Novel species isolated from subtropical streams in China.</title>
        <authorList>
            <person name="Lu H."/>
        </authorList>
    </citation>
    <scope>NUCLEOTIDE SEQUENCE [LARGE SCALE GENOMIC DNA]</scope>
    <source>
        <strain evidence="3 4">CY18W</strain>
    </source>
</reference>
<dbReference type="SUPFAM" id="SSF53807">
    <property type="entry name" value="Helical backbone' metal receptor"/>
    <property type="match status" value="1"/>
</dbReference>
<name>A0ABR6ZWZ0_9BURK</name>
<evidence type="ECO:0000313" key="3">
    <source>
        <dbReference type="EMBL" id="MBC3920153.1"/>
    </source>
</evidence>
<dbReference type="InterPro" id="IPR002491">
    <property type="entry name" value="ABC_transptr_periplasmic_BD"/>
</dbReference>
<dbReference type="Pfam" id="PF01497">
    <property type="entry name" value="Peripla_BP_2"/>
    <property type="match status" value="1"/>
</dbReference>
<comment type="caution">
    <text evidence="3">The sequence shown here is derived from an EMBL/GenBank/DDBJ whole genome shotgun (WGS) entry which is preliminary data.</text>
</comment>
<gene>
    <name evidence="3" type="ORF">H8L32_22005</name>
</gene>
<dbReference type="NCBIfam" id="NF038402">
    <property type="entry name" value="TroA_like"/>
    <property type="match status" value="1"/>
</dbReference>
<accession>A0ABR6ZWZ0</accession>